<reference evidence="1 2" key="1">
    <citation type="journal article" date="2018" name="Evol. Lett.">
        <title>Horizontal gene cluster transfer increased hallucinogenic mushroom diversity.</title>
        <authorList>
            <person name="Reynolds H.T."/>
            <person name="Vijayakumar V."/>
            <person name="Gluck-Thaler E."/>
            <person name="Korotkin H.B."/>
            <person name="Matheny P.B."/>
            <person name="Slot J.C."/>
        </authorList>
    </citation>
    <scope>NUCLEOTIDE SEQUENCE [LARGE SCALE GENOMIC DNA]</scope>
    <source>
        <strain evidence="1 2">2629</strain>
    </source>
</reference>
<gene>
    <name evidence="1" type="ORF">CVT24_011729</name>
</gene>
<dbReference type="Proteomes" id="UP000284842">
    <property type="component" value="Unassembled WGS sequence"/>
</dbReference>
<proteinExistence type="predicted"/>
<comment type="caution">
    <text evidence="1">The sequence shown here is derived from an EMBL/GenBank/DDBJ whole genome shotgun (WGS) entry which is preliminary data.</text>
</comment>
<protein>
    <recommendedName>
        <fullName evidence="3">F-box domain-containing protein</fullName>
    </recommendedName>
</protein>
<evidence type="ECO:0000313" key="1">
    <source>
        <dbReference type="EMBL" id="PPR02386.1"/>
    </source>
</evidence>
<accession>A0A409YH95</accession>
<dbReference type="EMBL" id="NHTK01001170">
    <property type="protein sequence ID" value="PPR02386.1"/>
    <property type="molecule type" value="Genomic_DNA"/>
</dbReference>
<dbReference type="InParanoid" id="A0A409YH95"/>
<evidence type="ECO:0008006" key="3">
    <source>
        <dbReference type="Google" id="ProtNLM"/>
    </source>
</evidence>
<organism evidence="1 2">
    <name type="scientific">Panaeolus cyanescens</name>
    <dbReference type="NCBI Taxonomy" id="181874"/>
    <lineage>
        <taxon>Eukaryota</taxon>
        <taxon>Fungi</taxon>
        <taxon>Dikarya</taxon>
        <taxon>Basidiomycota</taxon>
        <taxon>Agaricomycotina</taxon>
        <taxon>Agaricomycetes</taxon>
        <taxon>Agaricomycetidae</taxon>
        <taxon>Agaricales</taxon>
        <taxon>Agaricineae</taxon>
        <taxon>Galeropsidaceae</taxon>
        <taxon>Panaeolus</taxon>
    </lineage>
</organism>
<name>A0A409YH95_9AGAR</name>
<keyword evidence="2" id="KW-1185">Reference proteome</keyword>
<dbReference type="AlphaFoldDB" id="A0A409YH95"/>
<sequence>MTSVVLIQDVVDLIVDSLVGSIEEWLKDPDSPHRRDYPVSIRLRELKQCALVNKAFAARAQKYIFSRIRIWTTLNRLPECIPDTEKTSPTAAPALDQLSLQAISNLLDILKRKPHLAGHVQTIDASAQLGHVLEHCQHLVKLLDLLRTYDNPRWIELRNAGRIWDSRGIPADFRFQERVAANLQVLECEHLAAMPLNLLANSPHLSSLTLRYCSAEAQDQKPQDRARIGTSPLPKLKHLSLFDSWTVLDALVHGKKGVPNSQAPVDFSSLEHLTLDTSCYKTGAFPSVQRLLSMTRHSLKSIMLSKNILADYERSYSTPLLDLSICGEGLEDFRLSVTLNNPREGHRLRQIVDTLNTIPSPNAVKHIELFVDLSISRDFRNRDYGNPELGWEELDRVLNRIASTCSISSQKVHFVLHLEFKCQCPVADKECARFVKQLEERVFPEVQRNGRIVFVVDYSMEEEMLFT</sequence>
<evidence type="ECO:0000313" key="2">
    <source>
        <dbReference type="Proteomes" id="UP000284842"/>
    </source>
</evidence>